<comment type="similarity">
    <text evidence="1">Belongs to the UPF0065 (bug) family.</text>
</comment>
<evidence type="ECO:0000256" key="1">
    <source>
        <dbReference type="ARBA" id="ARBA00006987"/>
    </source>
</evidence>
<gene>
    <name evidence="2" type="ORF">CH338_28560</name>
</gene>
<dbReference type="PANTHER" id="PTHR42928:SF5">
    <property type="entry name" value="BLR1237 PROTEIN"/>
    <property type="match status" value="1"/>
</dbReference>
<dbReference type="PANTHER" id="PTHR42928">
    <property type="entry name" value="TRICARBOXYLATE-BINDING PROTEIN"/>
    <property type="match status" value="1"/>
</dbReference>
<dbReference type="EMBL" id="NPEU01000683">
    <property type="protein sequence ID" value="RAI29442.1"/>
    <property type="molecule type" value="Genomic_DNA"/>
</dbReference>
<organism evidence="2 3">
    <name type="scientific">Rhodoplanes elegans</name>
    <dbReference type="NCBI Taxonomy" id="29408"/>
    <lineage>
        <taxon>Bacteria</taxon>
        <taxon>Pseudomonadati</taxon>
        <taxon>Pseudomonadota</taxon>
        <taxon>Alphaproteobacteria</taxon>
        <taxon>Hyphomicrobiales</taxon>
        <taxon>Nitrobacteraceae</taxon>
        <taxon>Rhodoplanes</taxon>
    </lineage>
</organism>
<dbReference type="PIRSF" id="PIRSF017082">
    <property type="entry name" value="YflP"/>
    <property type="match status" value="1"/>
</dbReference>
<dbReference type="PROSITE" id="PS51318">
    <property type="entry name" value="TAT"/>
    <property type="match status" value="1"/>
</dbReference>
<accession>A0A327JWV6</accession>
<dbReference type="CDD" id="cd13578">
    <property type="entry name" value="PBP2_Bug27"/>
    <property type="match status" value="1"/>
</dbReference>
<reference evidence="2 3" key="1">
    <citation type="submission" date="2017-07" db="EMBL/GenBank/DDBJ databases">
        <title>Draft Genome Sequences of Select Purple Nonsulfur Bacteria.</title>
        <authorList>
            <person name="Lasarre B."/>
            <person name="Mckinlay J.B."/>
        </authorList>
    </citation>
    <scope>NUCLEOTIDE SEQUENCE [LARGE SCALE GENOMIC DNA]</scope>
    <source>
        <strain evidence="2 3">DSM 11907</strain>
    </source>
</reference>
<dbReference type="InterPro" id="IPR042100">
    <property type="entry name" value="Bug_dom1"/>
</dbReference>
<dbReference type="Gene3D" id="3.40.190.150">
    <property type="entry name" value="Bordetella uptake gene, domain 1"/>
    <property type="match status" value="1"/>
</dbReference>
<dbReference type="Proteomes" id="UP000248863">
    <property type="component" value="Unassembled WGS sequence"/>
</dbReference>
<proteinExistence type="inferred from homology"/>
<dbReference type="InterPro" id="IPR006311">
    <property type="entry name" value="TAT_signal"/>
</dbReference>
<dbReference type="AlphaFoldDB" id="A0A327JWV6"/>
<evidence type="ECO:0000313" key="3">
    <source>
        <dbReference type="Proteomes" id="UP000248863"/>
    </source>
</evidence>
<dbReference type="SUPFAM" id="SSF53850">
    <property type="entry name" value="Periplasmic binding protein-like II"/>
    <property type="match status" value="1"/>
</dbReference>
<comment type="caution">
    <text evidence="2">The sequence shown here is derived from an EMBL/GenBank/DDBJ whole genome shotgun (WGS) entry which is preliminary data.</text>
</comment>
<sequence length="338" mass="35450">MPARIASIREDFGMLTRRRSLQLAGAALAAPALSLRAQADTWPSKPIKAIVTLSAGSTIDIVARMTLDPLSRLLGQSIIVENRPGAGGTIAGTAVARADPDGYTLLINSSMHSATPVVYPKLGYDVARDLSAVASLGSSPNVVVVRPASGIKTLQELVAAAKAKPGGFTFGTAGVGSATHVSTERLRFAAGFPGIHVPFRGMPEALVEVMTGRVDFSCSSIASALTFVRDRSLIALAVTTPQRCSALPDVPTTTELGYADSDYTFWTGMFVPAKTPRPIVEALHAATRKAQATPGLAERLAQEGVDPMPIAPAEFDALIRKEIDATFALVKATNINFL</sequence>
<dbReference type="OrthoDB" id="8248534at2"/>
<dbReference type="InterPro" id="IPR005064">
    <property type="entry name" value="BUG"/>
</dbReference>
<keyword evidence="3" id="KW-1185">Reference proteome</keyword>
<name>A0A327JWV6_9BRAD</name>
<dbReference type="Gene3D" id="3.40.190.10">
    <property type="entry name" value="Periplasmic binding protein-like II"/>
    <property type="match status" value="1"/>
</dbReference>
<protein>
    <recommendedName>
        <fullName evidence="4">LacI family transcriptional regulator</fullName>
    </recommendedName>
</protein>
<dbReference type="Pfam" id="PF03401">
    <property type="entry name" value="TctC"/>
    <property type="match status" value="1"/>
</dbReference>
<evidence type="ECO:0000313" key="2">
    <source>
        <dbReference type="EMBL" id="RAI29442.1"/>
    </source>
</evidence>
<evidence type="ECO:0008006" key="4">
    <source>
        <dbReference type="Google" id="ProtNLM"/>
    </source>
</evidence>